<accession>A0A1S3G267</accession>
<protein>
    <recommendedName>
        <fullName evidence="3">Keratin-associated protein</fullName>
    </recommendedName>
</protein>
<keyword evidence="2 3" id="KW-0416">Keratin</keyword>
<dbReference type="GO" id="GO:0005829">
    <property type="term" value="C:cytosol"/>
    <property type="evidence" value="ECO:0007669"/>
    <property type="project" value="UniProtKB-ARBA"/>
</dbReference>
<name>A0A1S3G267_DIPOR</name>
<comment type="subunit">
    <text evidence="3">Interacts with hair keratins.</text>
</comment>
<dbReference type="Pfam" id="PF05287">
    <property type="entry name" value="PMG"/>
    <property type="match status" value="1"/>
</dbReference>
<comment type="function">
    <text evidence="1 3">In the hair cortex, hair keratin intermediate filaments are embedded in an interfilamentous matrix, consisting of hair keratin-associated proteins (KRTAP), which are essential for the formation of a rigid and resistant hair shaft through their extensive disulfide bond cross-linking with abundant cysteine residues of hair keratins. The matrix proteins include the high-sulfur and high-glycine-tyrosine keratins.</text>
</comment>
<gene>
    <name evidence="5" type="primary">LOC105994041</name>
</gene>
<keyword evidence="4" id="KW-1185">Reference proteome</keyword>
<organism evidence="4 5">
    <name type="scientific">Dipodomys ordii</name>
    <name type="common">Ord's kangaroo rat</name>
    <dbReference type="NCBI Taxonomy" id="10020"/>
    <lineage>
        <taxon>Eukaryota</taxon>
        <taxon>Metazoa</taxon>
        <taxon>Chordata</taxon>
        <taxon>Craniata</taxon>
        <taxon>Vertebrata</taxon>
        <taxon>Euteleostomi</taxon>
        <taxon>Mammalia</taxon>
        <taxon>Eutheria</taxon>
        <taxon>Euarchontoglires</taxon>
        <taxon>Glires</taxon>
        <taxon>Rodentia</taxon>
        <taxon>Castorimorpha</taxon>
        <taxon>Heteromyidae</taxon>
        <taxon>Dipodomyinae</taxon>
        <taxon>Dipodomys</taxon>
    </lineage>
</organism>
<dbReference type="FunCoup" id="A0A1S3G267">
    <property type="interactions" value="38"/>
</dbReference>
<evidence type="ECO:0000256" key="1">
    <source>
        <dbReference type="ARBA" id="ARBA00003327"/>
    </source>
</evidence>
<dbReference type="GeneID" id="105994041"/>
<evidence type="ECO:0000256" key="2">
    <source>
        <dbReference type="ARBA" id="ARBA00022744"/>
    </source>
</evidence>
<dbReference type="InParanoid" id="A0A1S3G267"/>
<reference evidence="5" key="1">
    <citation type="submission" date="2025-08" db="UniProtKB">
        <authorList>
            <consortium name="RefSeq"/>
        </authorList>
    </citation>
    <scope>IDENTIFICATION</scope>
    <source>
        <tissue evidence="5">Kidney</tissue>
    </source>
</reference>
<dbReference type="InterPro" id="IPR007951">
    <property type="entry name" value="KRTAP_PMG"/>
</dbReference>
<comment type="similarity">
    <text evidence="3">Belongs to the PMG family.</text>
</comment>
<sequence length="168" mass="17496">MSYSCCPGTFSSSNVGDHLQYSGGSYGSSLQSNLFHSTSVCSPRPCLQASSLQGACQETFHQPTRCQTSYVASRPCHTSCHRPSVSTCYSPGQSTFTGSLGFGSSSCHSQGYASGSSQVLSCGSSGFRPQIIASQGYGSGFCRPAYLPSRPCQSSCYRPSCGSGSGFC</sequence>
<dbReference type="OrthoDB" id="9626821at2759"/>
<evidence type="ECO:0000313" key="5">
    <source>
        <dbReference type="RefSeq" id="XP_012882903.1"/>
    </source>
</evidence>
<dbReference type="GO" id="GO:0045095">
    <property type="term" value="C:keratin filament"/>
    <property type="evidence" value="ECO:0007669"/>
    <property type="project" value="UniProtKB-UniRule"/>
</dbReference>
<dbReference type="KEGG" id="dord:105994041"/>
<dbReference type="RefSeq" id="XP_012882903.1">
    <property type="nucleotide sequence ID" value="XM_013027449.1"/>
</dbReference>
<evidence type="ECO:0000256" key="3">
    <source>
        <dbReference type="RuleBase" id="RU369044"/>
    </source>
</evidence>
<evidence type="ECO:0000313" key="4">
    <source>
        <dbReference type="Proteomes" id="UP000081671"/>
    </source>
</evidence>
<dbReference type="AlphaFoldDB" id="A0A1S3G267"/>
<dbReference type="Proteomes" id="UP000081671">
    <property type="component" value="Unplaced"/>
</dbReference>
<proteinExistence type="inferred from homology"/>